<comment type="caution">
    <text evidence="2">The sequence shown here is derived from an EMBL/GenBank/DDBJ whole genome shotgun (WGS) entry which is preliminary data.</text>
</comment>
<gene>
    <name evidence="2" type="ORF">DdX_14132</name>
</gene>
<dbReference type="EMBL" id="JAKKPZ010000065">
    <property type="protein sequence ID" value="KAI1704634.1"/>
    <property type="molecule type" value="Genomic_DNA"/>
</dbReference>
<reference evidence="2" key="1">
    <citation type="submission" date="2022-01" db="EMBL/GenBank/DDBJ databases">
        <title>Genome Sequence Resource for Two Populations of Ditylenchus destructor, the Migratory Endoparasitic Phytonematode.</title>
        <authorList>
            <person name="Zhang H."/>
            <person name="Lin R."/>
            <person name="Xie B."/>
        </authorList>
    </citation>
    <scope>NUCLEOTIDE SEQUENCE</scope>
    <source>
        <strain evidence="2">BazhouSP</strain>
    </source>
</reference>
<keyword evidence="1" id="KW-1133">Transmembrane helix</keyword>
<feature type="transmembrane region" description="Helical" evidence="1">
    <location>
        <begin position="127"/>
        <end position="154"/>
    </location>
</feature>
<organism evidence="2 3">
    <name type="scientific">Ditylenchus destructor</name>
    <dbReference type="NCBI Taxonomy" id="166010"/>
    <lineage>
        <taxon>Eukaryota</taxon>
        <taxon>Metazoa</taxon>
        <taxon>Ecdysozoa</taxon>
        <taxon>Nematoda</taxon>
        <taxon>Chromadorea</taxon>
        <taxon>Rhabditida</taxon>
        <taxon>Tylenchina</taxon>
        <taxon>Tylenchomorpha</taxon>
        <taxon>Sphaerularioidea</taxon>
        <taxon>Anguinidae</taxon>
        <taxon>Anguininae</taxon>
        <taxon>Ditylenchus</taxon>
    </lineage>
</organism>
<dbReference type="AlphaFoldDB" id="A0AAD4R259"/>
<feature type="transmembrane region" description="Helical" evidence="1">
    <location>
        <begin position="94"/>
        <end position="115"/>
    </location>
</feature>
<keyword evidence="3" id="KW-1185">Reference proteome</keyword>
<evidence type="ECO:0000313" key="2">
    <source>
        <dbReference type="EMBL" id="KAI1704634.1"/>
    </source>
</evidence>
<feature type="transmembrane region" description="Helical" evidence="1">
    <location>
        <begin position="60"/>
        <end position="82"/>
    </location>
</feature>
<name>A0AAD4R259_9BILA</name>
<dbReference type="Proteomes" id="UP001201812">
    <property type="component" value="Unassembled WGS sequence"/>
</dbReference>
<accession>A0AAD4R259</accession>
<keyword evidence="1" id="KW-0472">Membrane</keyword>
<feature type="transmembrane region" description="Helical" evidence="1">
    <location>
        <begin position="179"/>
        <end position="206"/>
    </location>
</feature>
<evidence type="ECO:0000313" key="3">
    <source>
        <dbReference type="Proteomes" id="UP001201812"/>
    </source>
</evidence>
<proteinExistence type="predicted"/>
<keyword evidence="1" id="KW-0812">Transmembrane</keyword>
<protein>
    <submittedName>
        <fullName evidence="2">Uncharacterized protein</fullName>
    </submittedName>
</protein>
<evidence type="ECO:0000256" key="1">
    <source>
        <dbReference type="SAM" id="Phobius"/>
    </source>
</evidence>
<sequence>MDDTKVAIEEFPSRSPSILSSILCTTSSEQSDDRRSSEEGIFLQFESCLAEHHYQALSRIVALVGIVVCTVPFWAAIFIGAGCWLGDLLWSSEFAMVVFTIIASIGAFYIFVLLYSAERERKPTYYLPFLIINGAISVFSLVSLFISIIMYFALPRFWEHQFSVIQYEEQWRKDEEVRIYTQLLMVIFLLVGSYSTLTEWIVFQAYQILQRDKRKILQCTESLKHLPY</sequence>